<proteinExistence type="predicted"/>
<evidence type="ECO:0000313" key="1">
    <source>
        <dbReference type="EMBL" id="VXC99121.1"/>
    </source>
</evidence>
<dbReference type="Proteomes" id="UP000432350">
    <property type="component" value="Unassembled WGS sequence"/>
</dbReference>
<gene>
    <name evidence="1" type="ORF">SPHINGO8BC_51430</name>
</gene>
<reference evidence="1 2" key="1">
    <citation type="submission" date="2019-10" db="EMBL/GenBank/DDBJ databases">
        <authorList>
            <person name="Karimi E."/>
        </authorList>
    </citation>
    <scope>NUCLEOTIDE SEQUENCE [LARGE SCALE GENOMIC DNA]</scope>
    <source>
        <strain evidence="1">Sphingobacterium sp. 8BC</strain>
    </source>
</reference>
<dbReference type="EMBL" id="CABWMV010000024">
    <property type="protein sequence ID" value="VXC99121.1"/>
    <property type="molecule type" value="Genomic_DNA"/>
</dbReference>
<name>A0A654D0G8_SPHMU</name>
<organism evidence="1 2">
    <name type="scientific">Sphingobacterium multivorum</name>
    <dbReference type="NCBI Taxonomy" id="28454"/>
    <lineage>
        <taxon>Bacteria</taxon>
        <taxon>Pseudomonadati</taxon>
        <taxon>Bacteroidota</taxon>
        <taxon>Sphingobacteriia</taxon>
        <taxon>Sphingobacteriales</taxon>
        <taxon>Sphingobacteriaceae</taxon>
        <taxon>Sphingobacterium</taxon>
    </lineage>
</organism>
<protein>
    <submittedName>
        <fullName evidence="1">Uncharacterized protein</fullName>
    </submittedName>
</protein>
<dbReference type="RefSeq" id="WP_159332829.1">
    <property type="nucleotide sequence ID" value="NZ_LR733857.1"/>
</dbReference>
<dbReference type="AlphaFoldDB" id="A0A654D0G8"/>
<accession>A0A654D0G8</accession>
<evidence type="ECO:0000313" key="2">
    <source>
        <dbReference type="Proteomes" id="UP000432350"/>
    </source>
</evidence>
<sequence length="82" mass="9485">MKTIRLNNQVNQVNKVYLSTAIEKIEQVKDDPHGNVYTSLLLSSGDDVKVHETLDQIVSLLRNDDSEMELTLFHYQIEHFIV</sequence>